<accession>A0A316I8H0</accession>
<comment type="similarity">
    <text evidence="1">Belongs to the D-isomer specific 2-hydroxyacid dehydrogenase family.</text>
</comment>
<protein>
    <submittedName>
        <fullName evidence="7">Phosphoglycerate dehydrogenase-like enzyme</fullName>
    </submittedName>
</protein>
<evidence type="ECO:0000256" key="2">
    <source>
        <dbReference type="ARBA" id="ARBA00023002"/>
    </source>
</evidence>
<dbReference type="SUPFAM" id="SSF52283">
    <property type="entry name" value="Formate/glycerate dehydrogenase catalytic domain-like"/>
    <property type="match status" value="1"/>
</dbReference>
<evidence type="ECO:0000256" key="1">
    <source>
        <dbReference type="ARBA" id="ARBA00005854"/>
    </source>
</evidence>
<evidence type="ECO:0000313" key="7">
    <source>
        <dbReference type="EMBL" id="PWK83569.1"/>
    </source>
</evidence>
<evidence type="ECO:0000259" key="4">
    <source>
        <dbReference type="Pfam" id="PF00389"/>
    </source>
</evidence>
<dbReference type="SUPFAM" id="SSF51735">
    <property type="entry name" value="NAD(P)-binding Rossmann-fold domains"/>
    <property type="match status" value="1"/>
</dbReference>
<dbReference type="Pfam" id="PF07287">
    <property type="entry name" value="AtuA"/>
    <property type="match status" value="1"/>
</dbReference>
<evidence type="ECO:0000313" key="8">
    <source>
        <dbReference type="Proteomes" id="UP000246005"/>
    </source>
</evidence>
<dbReference type="Proteomes" id="UP000246005">
    <property type="component" value="Unassembled WGS sequence"/>
</dbReference>
<dbReference type="PROSITE" id="PS00671">
    <property type="entry name" value="D_2_HYDROXYACID_DH_3"/>
    <property type="match status" value="1"/>
</dbReference>
<dbReference type="PANTHER" id="PTHR42789">
    <property type="entry name" value="D-ISOMER SPECIFIC 2-HYDROXYACID DEHYDROGENASE FAMILY PROTEIN (AFU_ORTHOLOGUE AFUA_6G10090)"/>
    <property type="match status" value="1"/>
</dbReference>
<proteinExistence type="inferred from homology"/>
<dbReference type="GO" id="GO:0016616">
    <property type="term" value="F:oxidoreductase activity, acting on the CH-OH group of donors, NAD or NADP as acceptor"/>
    <property type="evidence" value="ECO:0007669"/>
    <property type="project" value="InterPro"/>
</dbReference>
<feature type="domain" description="D-isomer specific 2-hydroxyacid dehydrogenase catalytic" evidence="4">
    <location>
        <begin position="17"/>
        <end position="315"/>
    </location>
</feature>
<dbReference type="InterPro" id="IPR050857">
    <property type="entry name" value="D-2-hydroxyacid_DH"/>
</dbReference>
<dbReference type="EMBL" id="QGHB01000010">
    <property type="protein sequence ID" value="PWK83569.1"/>
    <property type="molecule type" value="Genomic_DNA"/>
</dbReference>
<dbReference type="Pfam" id="PF00389">
    <property type="entry name" value="2-Hacid_dh"/>
    <property type="match status" value="1"/>
</dbReference>
<keyword evidence="3" id="KW-0520">NAD</keyword>
<gene>
    <name evidence="7" type="ORF">C8D88_11025</name>
</gene>
<dbReference type="InterPro" id="IPR010839">
    <property type="entry name" value="AtuA_N"/>
</dbReference>
<dbReference type="GO" id="GO:0051287">
    <property type="term" value="F:NAD binding"/>
    <property type="evidence" value="ECO:0007669"/>
    <property type="project" value="InterPro"/>
</dbReference>
<organism evidence="7 8">
    <name type="scientific">Lentzea atacamensis</name>
    <dbReference type="NCBI Taxonomy" id="531938"/>
    <lineage>
        <taxon>Bacteria</taxon>
        <taxon>Bacillati</taxon>
        <taxon>Actinomycetota</taxon>
        <taxon>Actinomycetes</taxon>
        <taxon>Pseudonocardiales</taxon>
        <taxon>Pseudonocardiaceae</taxon>
        <taxon>Lentzea</taxon>
    </lineage>
</organism>
<dbReference type="CDD" id="cd12172">
    <property type="entry name" value="PGDH_like_2"/>
    <property type="match status" value="1"/>
</dbReference>
<dbReference type="PANTHER" id="PTHR42789:SF1">
    <property type="entry name" value="D-ISOMER SPECIFIC 2-HYDROXYACID DEHYDROGENASE FAMILY PROTEIN (AFU_ORTHOLOGUE AFUA_6G10090)"/>
    <property type="match status" value="1"/>
</dbReference>
<name>A0A316I8H0_9PSEU</name>
<dbReference type="InterPro" id="IPR006139">
    <property type="entry name" value="D-isomer_2_OHA_DH_cat_dom"/>
</dbReference>
<evidence type="ECO:0000256" key="3">
    <source>
        <dbReference type="ARBA" id="ARBA00023027"/>
    </source>
</evidence>
<dbReference type="RefSeq" id="WP_233440009.1">
    <property type="nucleotide sequence ID" value="NZ_QGHB01000010.1"/>
</dbReference>
<sequence length="785" mass="82381">MTRRVLITTDYLRPGDEVDQYLRRSGLETVHLPMTGRRDPEQLVAALAGVDAALVAHEVLTADVLARAPRLRVVVRTGVGYDSIDVAAAARLGISVSNLPGVNANAVAEYTIGLLLAGARRLVQSAEGVARGDWPREDGHELRGSTLGLIGYGASARAVVPLARAFGMTVVCTTNVPARLRSDPAVRFVDLPELLATADYVSVHTSLTERTRGLLGESAFKQMKPTALLVNTARGAIVDEEALAAAVRAGEIAGAALDVASEEPLPPGSPLRGVDGIVVYSHLAGQTAEARAAAGRRGAEELVAALAGRAQFVVNSHDHQETKGNMDNEPVKSVRVLSPSGMLGAGWDHATIERGIALGADVISIDGGSTDSGPYYLGSATPKTTAKAVARDLRSLLTAAAGAGIPVIVGSCGTSGTDSGVDWVAGIVAEVMASEGLDLKVAKIYSEQDAAGLKEHLDAGRVHPLPPLGPLRAETLESCTHIVGVMGHEPIVEALRAGAQVVLAGRATDTALAAAYPLMKGMPAGPTWHAAKIVECGGQCTSNPRAGGVLATIDAGGFTIEPLDPTAACTPILVAAHMLYETVNPFEMREPDGVLDVRDARYIAVDDRIVRVEGSNFHVADQYTVKLEGARITGYETMSFSAIRDPLVLGDIDAWADLMRATISQRVRHTLGLADDEYAFDLRLYGHNAVLGDLEPESGPPREVGVMLLVNAPDQATATAVAKVANPLMLHLPTPGMDYLPSFAFASSPAEVERGAAYEFVLNHVVDCDSPMSLFRMQIGEKTDA</sequence>
<dbReference type="Pfam" id="PF02826">
    <property type="entry name" value="2-Hacid_dh_C"/>
    <property type="match status" value="1"/>
</dbReference>
<reference evidence="7 8" key="1">
    <citation type="submission" date="2018-05" db="EMBL/GenBank/DDBJ databases">
        <title>Genomic Encyclopedia of Type Strains, Phase IV (KMG-IV): sequencing the most valuable type-strain genomes for metagenomic binning, comparative biology and taxonomic classification.</title>
        <authorList>
            <person name="Goeker M."/>
        </authorList>
    </citation>
    <scope>NUCLEOTIDE SEQUENCE [LARGE SCALE GENOMIC DNA]</scope>
    <source>
        <strain evidence="7 8">DSM 45480</strain>
    </source>
</reference>
<evidence type="ECO:0000259" key="5">
    <source>
        <dbReference type="Pfam" id="PF02826"/>
    </source>
</evidence>
<dbReference type="AlphaFoldDB" id="A0A316I8H0"/>
<dbReference type="InterPro" id="IPR029753">
    <property type="entry name" value="D-isomer_DH_CS"/>
</dbReference>
<feature type="domain" description="D-isomer specific 2-hydroxyacid dehydrogenase NAD-binding" evidence="5">
    <location>
        <begin position="112"/>
        <end position="284"/>
    </location>
</feature>
<dbReference type="Gene3D" id="3.40.50.720">
    <property type="entry name" value="NAD(P)-binding Rossmann-like Domain"/>
    <property type="match status" value="2"/>
</dbReference>
<evidence type="ECO:0000259" key="6">
    <source>
        <dbReference type="Pfam" id="PF07287"/>
    </source>
</evidence>
<dbReference type="InterPro" id="IPR006140">
    <property type="entry name" value="D-isomer_DH_NAD-bd"/>
</dbReference>
<feature type="domain" description="Acyclic terpene utilisation N-terminal" evidence="6">
    <location>
        <begin position="387"/>
        <end position="733"/>
    </location>
</feature>
<comment type="caution">
    <text evidence="7">The sequence shown here is derived from an EMBL/GenBank/DDBJ whole genome shotgun (WGS) entry which is preliminary data.</text>
</comment>
<keyword evidence="2" id="KW-0560">Oxidoreductase</keyword>
<dbReference type="InterPro" id="IPR036291">
    <property type="entry name" value="NAD(P)-bd_dom_sf"/>
</dbReference>